<organism evidence="2 3">
    <name type="scientific">Geomicrobium sediminis</name>
    <dbReference type="NCBI Taxonomy" id="1347788"/>
    <lineage>
        <taxon>Bacteria</taxon>
        <taxon>Bacillati</taxon>
        <taxon>Bacillota</taxon>
        <taxon>Bacilli</taxon>
        <taxon>Bacillales</taxon>
        <taxon>Geomicrobium</taxon>
    </lineage>
</organism>
<accession>A0ABS2PCD6</accession>
<dbReference type="Proteomes" id="UP000741863">
    <property type="component" value="Unassembled WGS sequence"/>
</dbReference>
<keyword evidence="3" id="KW-1185">Reference proteome</keyword>
<dbReference type="EMBL" id="JAFBEC010000006">
    <property type="protein sequence ID" value="MBM7633093.1"/>
    <property type="molecule type" value="Genomic_DNA"/>
</dbReference>
<evidence type="ECO:0000256" key="1">
    <source>
        <dbReference type="SAM" id="Phobius"/>
    </source>
</evidence>
<keyword evidence="1" id="KW-0812">Transmembrane</keyword>
<evidence type="ECO:0000313" key="2">
    <source>
        <dbReference type="EMBL" id="MBM7633093.1"/>
    </source>
</evidence>
<reference evidence="2 3" key="1">
    <citation type="submission" date="2021-01" db="EMBL/GenBank/DDBJ databases">
        <title>Genomic Encyclopedia of Type Strains, Phase IV (KMG-IV): sequencing the most valuable type-strain genomes for metagenomic binning, comparative biology and taxonomic classification.</title>
        <authorList>
            <person name="Goeker M."/>
        </authorList>
    </citation>
    <scope>NUCLEOTIDE SEQUENCE [LARGE SCALE GENOMIC DNA]</scope>
    <source>
        <strain evidence="2 3">DSM 25540</strain>
    </source>
</reference>
<sequence length="67" mass="7905">MNTLSKKSKMFIVLPYVVAFFIMIYLGFFTSLPGYFNGIFIVAFVFVNHVLFQPFLLHYTKEQDHSF</sequence>
<protein>
    <submittedName>
        <fullName evidence="2">Uncharacterized protein</fullName>
    </submittedName>
</protein>
<comment type="caution">
    <text evidence="2">The sequence shown here is derived from an EMBL/GenBank/DDBJ whole genome shotgun (WGS) entry which is preliminary data.</text>
</comment>
<evidence type="ECO:0000313" key="3">
    <source>
        <dbReference type="Proteomes" id="UP000741863"/>
    </source>
</evidence>
<keyword evidence="1" id="KW-1133">Transmembrane helix</keyword>
<name>A0ABS2PCD6_9BACL</name>
<gene>
    <name evidence="2" type="ORF">JOD17_002187</name>
</gene>
<keyword evidence="1" id="KW-0472">Membrane</keyword>
<feature type="transmembrane region" description="Helical" evidence="1">
    <location>
        <begin position="12"/>
        <end position="29"/>
    </location>
</feature>
<feature type="transmembrane region" description="Helical" evidence="1">
    <location>
        <begin position="35"/>
        <end position="57"/>
    </location>
</feature>
<proteinExistence type="predicted"/>